<dbReference type="EnsemblPlants" id="PNT61399">
    <property type="protein sequence ID" value="PNT61399"/>
    <property type="gene ID" value="BRADI_5g14836v3"/>
</dbReference>
<sequence length="222" mass="23676">MHADLTHRTVPPLPEASVAMATAACALLPCRCASLLPPSVARQCPRPCQRSRLAVVAYPGAVPRPSCTIDISTRSLCLARCGHLPGSLRARRQLMAPWITPASCSTKLYGGGFCNSVSISNLRGGLQQQPRSFSTPQPRPFPGSIVSLGSTQGLLMHFTVAVSSRPRGRPQKQQSPMPKCHAFVLKVITAPSACMHLAHISKPSSPALEDLLTGSLIYLQHA</sequence>
<dbReference type="Proteomes" id="UP000008810">
    <property type="component" value="Chromosome 5"/>
</dbReference>
<accession>A0A2K2CHA5</accession>
<keyword evidence="3" id="KW-1185">Reference proteome</keyword>
<organism evidence="1">
    <name type="scientific">Brachypodium distachyon</name>
    <name type="common">Purple false brome</name>
    <name type="synonym">Trachynia distachya</name>
    <dbReference type="NCBI Taxonomy" id="15368"/>
    <lineage>
        <taxon>Eukaryota</taxon>
        <taxon>Viridiplantae</taxon>
        <taxon>Streptophyta</taxon>
        <taxon>Embryophyta</taxon>
        <taxon>Tracheophyta</taxon>
        <taxon>Spermatophyta</taxon>
        <taxon>Magnoliopsida</taxon>
        <taxon>Liliopsida</taxon>
        <taxon>Poales</taxon>
        <taxon>Poaceae</taxon>
        <taxon>BOP clade</taxon>
        <taxon>Pooideae</taxon>
        <taxon>Stipodae</taxon>
        <taxon>Brachypodieae</taxon>
        <taxon>Brachypodium</taxon>
    </lineage>
</organism>
<gene>
    <name evidence="1" type="ORF">BRADI_5g14836v3</name>
</gene>
<evidence type="ECO:0000313" key="2">
    <source>
        <dbReference type="EnsemblPlants" id="PNT61399"/>
    </source>
</evidence>
<proteinExistence type="predicted"/>
<name>A0A2K2CHA5_BRADI</name>
<dbReference type="Gramene" id="PNT61400">
    <property type="protein sequence ID" value="PNT61400"/>
    <property type="gene ID" value="BRADI_5g14836v3"/>
</dbReference>
<dbReference type="InParanoid" id="A0A2K2CHA5"/>
<evidence type="ECO:0000313" key="3">
    <source>
        <dbReference type="Proteomes" id="UP000008810"/>
    </source>
</evidence>
<dbReference type="ExpressionAtlas" id="A0A2K2CHA5">
    <property type="expression patterns" value="baseline"/>
</dbReference>
<dbReference type="EnsemblPlants" id="PNT61400">
    <property type="protein sequence ID" value="PNT61400"/>
    <property type="gene ID" value="BRADI_5g14836v3"/>
</dbReference>
<dbReference type="EMBL" id="CM000884">
    <property type="protein sequence ID" value="PNT61400.1"/>
    <property type="molecule type" value="Genomic_DNA"/>
</dbReference>
<reference evidence="2" key="3">
    <citation type="submission" date="2018-08" db="UniProtKB">
        <authorList>
            <consortium name="EnsemblPlants"/>
        </authorList>
    </citation>
    <scope>IDENTIFICATION</scope>
    <source>
        <strain evidence="2">cv. Bd21</strain>
    </source>
</reference>
<dbReference type="AlphaFoldDB" id="A0A2K2CHA5"/>
<evidence type="ECO:0000313" key="1">
    <source>
        <dbReference type="EMBL" id="PNT61400.1"/>
    </source>
</evidence>
<dbReference type="EMBL" id="CM000884">
    <property type="protein sequence ID" value="PNT61399.1"/>
    <property type="molecule type" value="Genomic_DNA"/>
</dbReference>
<reference evidence="1" key="2">
    <citation type="submission" date="2017-06" db="EMBL/GenBank/DDBJ databases">
        <title>WGS assembly of Brachypodium distachyon.</title>
        <authorList>
            <consortium name="The International Brachypodium Initiative"/>
            <person name="Lucas S."/>
            <person name="Harmon-Smith M."/>
            <person name="Lail K."/>
            <person name="Tice H."/>
            <person name="Grimwood J."/>
            <person name="Bruce D."/>
            <person name="Barry K."/>
            <person name="Shu S."/>
            <person name="Lindquist E."/>
            <person name="Wang M."/>
            <person name="Pitluck S."/>
            <person name="Vogel J.P."/>
            <person name="Garvin D.F."/>
            <person name="Mockler T.C."/>
            <person name="Schmutz J."/>
            <person name="Rokhsar D."/>
            <person name="Bevan M.W."/>
        </authorList>
    </citation>
    <scope>NUCLEOTIDE SEQUENCE</scope>
    <source>
        <strain evidence="1">Bd21</strain>
    </source>
</reference>
<reference evidence="1 2" key="1">
    <citation type="journal article" date="2010" name="Nature">
        <title>Genome sequencing and analysis of the model grass Brachypodium distachyon.</title>
        <authorList>
            <consortium name="International Brachypodium Initiative"/>
        </authorList>
    </citation>
    <scope>NUCLEOTIDE SEQUENCE [LARGE SCALE GENOMIC DNA]</scope>
    <source>
        <strain evidence="1 2">Bd21</strain>
    </source>
</reference>
<dbReference type="Gramene" id="PNT61399">
    <property type="protein sequence ID" value="PNT61399"/>
    <property type="gene ID" value="BRADI_5g14836v3"/>
</dbReference>
<protein>
    <submittedName>
        <fullName evidence="1 2">Uncharacterized protein</fullName>
    </submittedName>
</protein>